<dbReference type="SMART" id="SM00409">
    <property type="entry name" value="IG"/>
    <property type="match status" value="5"/>
</dbReference>
<dbReference type="RefSeq" id="XP_026054415.1">
    <property type="nucleotide sequence ID" value="XM_026198630.1"/>
</dbReference>
<sequence>MKSALTVVLFRLFTIGVCVDGYEVSVTEGDSVTLKSGVTELKTLDEIEWMFNGTLIATISRGDSGISVWVKADGSFRDRLELDNQTGDLKISNISTTDSGEYKPLISSPSGSPPEVTFTVKVVPAAVKSVSVLKGDTVTLQTGLTEIQRDDVIQWRFGQQKSPVAEINRKAGNVNTVDTDERFRGRLKLDQTGSLTINNTRTTDSGLYEVEISSSRSRHTRHYTRSFSLTVRDYVEKVSVLKRDSVTLHTGLTGTDRIEQIRWTFGDDGKFIADLNGPANQDNFGLNKQTGDLIIRNIQTDQSGDYKVEINTRTMILHRKYKITVVDSVEPVLVLKGDNVTLRTGLTGTERIEQIRWTFGDDEVIADLNGPDNKDNFGLNKQTGDLIIRNIQTDQSGDYKVEINTRTMMFHRKYKITVIDSVEPVSVLKGDNVTLHTYLTGTERIEQIRWTFGDDGKFIADLNGPANKDNFGLNKQTGVLTIRNIQADQKGLYKVEIKTRTMMFHRKYQITVIGPGWSSGAVAGFSVGSAAVVAAACLICYCYKKYKMNRPNHALNGTQDTADRADEETELTNAS</sequence>
<dbReference type="InterPro" id="IPR036179">
    <property type="entry name" value="Ig-like_dom_sf"/>
</dbReference>
<feature type="chain" id="PRO_5044649686" evidence="3">
    <location>
        <begin position="22"/>
        <end position="575"/>
    </location>
</feature>
<dbReference type="PANTHER" id="PTHR21063">
    <property type="entry name" value="LFA-3"/>
    <property type="match status" value="1"/>
</dbReference>
<dbReference type="InterPro" id="IPR013783">
    <property type="entry name" value="Ig-like_fold"/>
</dbReference>
<dbReference type="RefSeq" id="XP_026054414.1">
    <property type="nucleotide sequence ID" value="XM_026198629.1"/>
</dbReference>
<evidence type="ECO:0000313" key="8">
    <source>
        <dbReference type="RefSeq" id="XP_026054415.1"/>
    </source>
</evidence>
<dbReference type="PANTHER" id="PTHR21063:SF4">
    <property type="entry name" value="CD48 ANTIGEN-RELATED"/>
    <property type="match status" value="1"/>
</dbReference>
<evidence type="ECO:0000259" key="4">
    <source>
        <dbReference type="PROSITE" id="PS50835"/>
    </source>
</evidence>
<dbReference type="Pfam" id="PF07686">
    <property type="entry name" value="V-set"/>
    <property type="match status" value="1"/>
</dbReference>
<dbReference type="InterPro" id="IPR003599">
    <property type="entry name" value="Ig_sub"/>
</dbReference>
<evidence type="ECO:0000313" key="7">
    <source>
        <dbReference type="RefSeq" id="XP_026054414.1"/>
    </source>
</evidence>
<dbReference type="Proteomes" id="UP000515129">
    <property type="component" value="Chromosome 22"/>
</dbReference>
<reference evidence="6 7" key="1">
    <citation type="submission" date="2025-04" db="UniProtKB">
        <authorList>
            <consortium name="RefSeq"/>
        </authorList>
    </citation>
    <scope>IDENTIFICATION</scope>
    <source>
        <strain evidence="6 7">Wakin</strain>
        <tissue evidence="6 7">Muscle</tissue>
    </source>
</reference>
<dbReference type="Gene3D" id="2.60.40.10">
    <property type="entry name" value="Immunoglobulins"/>
    <property type="match status" value="5"/>
</dbReference>
<dbReference type="SUPFAM" id="SSF48726">
    <property type="entry name" value="Immunoglobulin"/>
    <property type="match status" value="5"/>
</dbReference>
<organism evidence="5 7">
    <name type="scientific">Carassius auratus</name>
    <name type="common">Goldfish</name>
    <dbReference type="NCBI Taxonomy" id="7957"/>
    <lineage>
        <taxon>Eukaryota</taxon>
        <taxon>Metazoa</taxon>
        <taxon>Chordata</taxon>
        <taxon>Craniata</taxon>
        <taxon>Vertebrata</taxon>
        <taxon>Euteleostomi</taxon>
        <taxon>Actinopterygii</taxon>
        <taxon>Neopterygii</taxon>
        <taxon>Teleostei</taxon>
        <taxon>Ostariophysi</taxon>
        <taxon>Cypriniformes</taxon>
        <taxon>Cyprinidae</taxon>
        <taxon>Cyprininae</taxon>
        <taxon>Carassius</taxon>
    </lineage>
</organism>
<keyword evidence="2" id="KW-0472">Membrane</keyword>
<keyword evidence="2" id="KW-1133">Transmembrane helix</keyword>
<accession>A0A6P6J2W9</accession>
<dbReference type="RefSeq" id="XP_026054417.1">
    <property type="nucleotide sequence ID" value="XM_026198632.1"/>
</dbReference>
<dbReference type="RefSeq" id="XP_026054413.1">
    <property type="nucleotide sequence ID" value="XM_026198628.1"/>
</dbReference>
<dbReference type="GeneTree" id="ENSGT01050000244806"/>
<keyword evidence="3" id="KW-0732">Signal</keyword>
<keyword evidence="2" id="KW-0812">Transmembrane</keyword>
<dbReference type="AlphaFoldDB" id="A0A6P6J2W9"/>
<feature type="transmembrane region" description="Helical" evidence="2">
    <location>
        <begin position="517"/>
        <end position="543"/>
    </location>
</feature>
<protein>
    <submittedName>
        <fullName evidence="6 7">Contactin-1-like isoform X1</fullName>
    </submittedName>
</protein>
<evidence type="ECO:0000256" key="3">
    <source>
        <dbReference type="SAM" id="SignalP"/>
    </source>
</evidence>
<feature type="domain" description="Ig-like" evidence="4">
    <location>
        <begin position="114"/>
        <end position="228"/>
    </location>
</feature>
<proteinExistence type="predicted"/>
<feature type="region of interest" description="Disordered" evidence="1">
    <location>
        <begin position="553"/>
        <end position="575"/>
    </location>
</feature>
<dbReference type="InterPro" id="IPR007110">
    <property type="entry name" value="Ig-like_dom"/>
</dbReference>
<evidence type="ECO:0000313" key="5">
    <source>
        <dbReference type="Proteomes" id="UP000515129"/>
    </source>
</evidence>
<dbReference type="OrthoDB" id="8953043at2759"/>
<feature type="signal peptide" evidence="3">
    <location>
        <begin position="1"/>
        <end position="21"/>
    </location>
</feature>
<dbReference type="KEGG" id="caua:113040288"/>
<name>A0A6P6J2W9_CARAU</name>
<evidence type="ECO:0000313" key="9">
    <source>
        <dbReference type="RefSeq" id="XP_026054417.1"/>
    </source>
</evidence>
<evidence type="ECO:0000256" key="2">
    <source>
        <dbReference type="SAM" id="Phobius"/>
    </source>
</evidence>
<dbReference type="InterPro" id="IPR013106">
    <property type="entry name" value="Ig_V-set"/>
</dbReference>
<feature type="compositionally biased region" description="Acidic residues" evidence="1">
    <location>
        <begin position="565"/>
        <end position="575"/>
    </location>
</feature>
<dbReference type="PROSITE" id="PS50835">
    <property type="entry name" value="IG_LIKE"/>
    <property type="match status" value="1"/>
</dbReference>
<evidence type="ECO:0000313" key="6">
    <source>
        <dbReference type="RefSeq" id="XP_026054413.1"/>
    </source>
</evidence>
<keyword evidence="5" id="KW-1185">Reference proteome</keyword>
<gene>
    <name evidence="6 7 8 9" type="primary">LOC113040288</name>
</gene>
<evidence type="ECO:0000256" key="1">
    <source>
        <dbReference type="SAM" id="MobiDB-lite"/>
    </source>
</evidence>
<dbReference type="GeneID" id="113040288"/>